<dbReference type="RefSeq" id="WP_226539425.1">
    <property type="nucleotide sequence ID" value="NZ_CP129013.1"/>
</dbReference>
<reference evidence="4 5" key="1">
    <citation type="submission" date="2023-06" db="EMBL/GenBank/DDBJ databases">
        <title>Five Gram-positive bacteria isolated from mangrove sediments in Shenzhen, Guangdong, China.</title>
        <authorList>
            <person name="Yu S."/>
            <person name="Zheng W."/>
            <person name="Huang Y."/>
        </authorList>
    </citation>
    <scope>NUCLEOTIDE SEQUENCE [LARGE SCALE GENOMIC DNA]</scope>
    <source>
        <strain evidence="4 5">SaN35-3</strain>
    </source>
</reference>
<evidence type="ECO:0000256" key="2">
    <source>
        <dbReference type="SAM" id="Phobius"/>
    </source>
</evidence>
<feature type="region of interest" description="Disordered" evidence="1">
    <location>
        <begin position="40"/>
        <end position="91"/>
    </location>
</feature>
<gene>
    <name evidence="4" type="ORF">LC087_00410</name>
</gene>
<dbReference type="InterPro" id="IPR019545">
    <property type="entry name" value="DM13_domain"/>
</dbReference>
<sequence length="185" mass="21067">MKKKSLFYLSTALIIMLLAAWAIFRPERAFLDREVDEEFPISETAQEEESNESTDRNQTEKNEEDHQQEKEDEQLYSGEFHDGSKKAEGTATIHQLASGEKILRLTDFSTSDGPDVFVYLVATEDVTSDDQIKDDNFINLGKLKGNKGNQNYQIPDDIDLTKYQSVSIWCKRFSVSFGAAPLKEI</sequence>
<evidence type="ECO:0000313" key="4">
    <source>
        <dbReference type="EMBL" id="WLR42748.1"/>
    </source>
</evidence>
<keyword evidence="5" id="KW-1185">Reference proteome</keyword>
<evidence type="ECO:0000256" key="1">
    <source>
        <dbReference type="SAM" id="MobiDB-lite"/>
    </source>
</evidence>
<name>A0ABY9JW66_9BACI</name>
<evidence type="ECO:0000259" key="3">
    <source>
        <dbReference type="PROSITE" id="PS51549"/>
    </source>
</evidence>
<proteinExistence type="predicted"/>
<keyword evidence="2" id="KW-0472">Membrane</keyword>
<dbReference type="Pfam" id="PF10517">
    <property type="entry name" value="DM13"/>
    <property type="match status" value="1"/>
</dbReference>
<dbReference type="Proteomes" id="UP001197974">
    <property type="component" value="Chromosome"/>
</dbReference>
<evidence type="ECO:0000313" key="5">
    <source>
        <dbReference type="Proteomes" id="UP001197974"/>
    </source>
</evidence>
<accession>A0ABY9JW66</accession>
<feature type="compositionally biased region" description="Basic and acidic residues" evidence="1">
    <location>
        <begin position="53"/>
        <end position="69"/>
    </location>
</feature>
<feature type="compositionally biased region" description="Basic and acidic residues" evidence="1">
    <location>
        <begin position="79"/>
        <end position="88"/>
    </location>
</feature>
<keyword evidence="2" id="KW-1133">Transmembrane helix</keyword>
<feature type="compositionally biased region" description="Acidic residues" evidence="1">
    <location>
        <begin position="40"/>
        <end position="52"/>
    </location>
</feature>
<dbReference type="PROSITE" id="PS51549">
    <property type="entry name" value="DM13"/>
    <property type="match status" value="1"/>
</dbReference>
<organism evidence="4 5">
    <name type="scientific">Bacillus carboniphilus</name>
    <dbReference type="NCBI Taxonomy" id="86663"/>
    <lineage>
        <taxon>Bacteria</taxon>
        <taxon>Bacillati</taxon>
        <taxon>Bacillota</taxon>
        <taxon>Bacilli</taxon>
        <taxon>Bacillales</taxon>
        <taxon>Bacillaceae</taxon>
        <taxon>Bacillus</taxon>
    </lineage>
</organism>
<dbReference type="EMBL" id="CP129013">
    <property type="protein sequence ID" value="WLR42748.1"/>
    <property type="molecule type" value="Genomic_DNA"/>
</dbReference>
<keyword evidence="2" id="KW-0812">Transmembrane</keyword>
<feature type="transmembrane region" description="Helical" evidence="2">
    <location>
        <begin position="6"/>
        <end position="24"/>
    </location>
</feature>
<feature type="domain" description="DM13" evidence="3">
    <location>
        <begin position="74"/>
        <end position="183"/>
    </location>
</feature>
<protein>
    <submittedName>
        <fullName evidence="4">DM13 domain-containing protein</fullName>
    </submittedName>
</protein>